<protein>
    <submittedName>
        <fullName evidence="1">HYExAFE family protein</fullName>
    </submittedName>
</protein>
<accession>A0A8E6B4X4</accession>
<dbReference type="KEGG" id="tsph:KIH39_17155"/>
<evidence type="ECO:0000313" key="1">
    <source>
        <dbReference type="EMBL" id="QVL30573.1"/>
    </source>
</evidence>
<keyword evidence="2" id="KW-1185">Reference proteome</keyword>
<proteinExistence type="predicted"/>
<reference evidence="1" key="1">
    <citation type="submission" date="2021-05" db="EMBL/GenBank/DDBJ databases">
        <title>Complete genome sequence of the cellulolytic planctomycete Telmatocola sphagniphila SP2T and characterization of the first cellulase from planctomycetes.</title>
        <authorList>
            <person name="Rakitin A.L."/>
            <person name="Beletsky A.V."/>
            <person name="Naumoff D.G."/>
            <person name="Kulichevskaya I.S."/>
            <person name="Mardanov A.V."/>
            <person name="Ravin N.V."/>
            <person name="Dedysh S.N."/>
        </authorList>
    </citation>
    <scope>NUCLEOTIDE SEQUENCE</scope>
    <source>
        <strain evidence="1">SP2T</strain>
    </source>
</reference>
<dbReference type="RefSeq" id="WP_213494444.1">
    <property type="nucleotide sequence ID" value="NZ_CP074694.1"/>
</dbReference>
<sequence>MIRSNHYETAFEQFLRFKNLGYVAIDESRRATLDDEPVKSLDFIVYGSKERRLLVDVKGRKFPGGTASKPKKSWESWSTLEDINGLRRWEERFGEGYRGILVFVYHIQEEVDLPIGTTDLLYWRDSRYLVRGIAGQDYRRSMRVRSTKWGTVDLPREEFRTLVKPFSDFLD</sequence>
<evidence type="ECO:0000313" key="2">
    <source>
        <dbReference type="Proteomes" id="UP000676194"/>
    </source>
</evidence>
<name>A0A8E6B4X4_9BACT</name>
<dbReference type="Proteomes" id="UP000676194">
    <property type="component" value="Chromosome"/>
</dbReference>
<gene>
    <name evidence="1" type="ORF">KIH39_17155</name>
</gene>
<dbReference type="InterPro" id="IPR049797">
    <property type="entry name" value="HYExAFE"/>
</dbReference>
<organism evidence="1 2">
    <name type="scientific">Telmatocola sphagniphila</name>
    <dbReference type="NCBI Taxonomy" id="1123043"/>
    <lineage>
        <taxon>Bacteria</taxon>
        <taxon>Pseudomonadati</taxon>
        <taxon>Planctomycetota</taxon>
        <taxon>Planctomycetia</taxon>
        <taxon>Gemmatales</taxon>
        <taxon>Gemmataceae</taxon>
    </lineage>
</organism>
<dbReference type="AlphaFoldDB" id="A0A8E6B4X4"/>
<dbReference type="EMBL" id="CP074694">
    <property type="protein sequence ID" value="QVL30573.1"/>
    <property type="molecule type" value="Genomic_DNA"/>
</dbReference>
<dbReference type="NCBIfam" id="NF038001">
    <property type="entry name" value="HYExAFE"/>
    <property type="match status" value="1"/>
</dbReference>